<dbReference type="EC" id="2.3.2.27" evidence="3"/>
<dbReference type="Gramene" id="TraesWEE_scaffold_097725_01G000100.1">
    <property type="protein sequence ID" value="TraesWEE_scaffold_097725_01G000100.1"/>
    <property type="gene ID" value="TraesWEE_scaffold_097725_01G000100"/>
</dbReference>
<evidence type="ECO:0000313" key="12">
    <source>
        <dbReference type="EnsemblPlants" id="TraesCS7A02G420500.1"/>
    </source>
</evidence>
<dbReference type="AlphaFoldDB" id="A0A3B6RP15"/>
<sequence>MKFAKEYKRYMQGMKEELPTLGLKRLKQMIKKCNTIPYCPQLPGDDTTMVVTGHSQCTVRDESFFPSLANELSTIVCCFNERVEKLLKLHVASTGLRKYFMWFTNRSQRTDEALVRQGKDLVTYAIVNAVAMRKITKKYDKKCCSKQGQSFRTEARRLHIEILESPWLHELMALYINLRWNNTVSMELLVDLSLTFGDEDKPTLSCSLLDSLRVDIDLTCSICLDTVFDAVSLSCGHIFCYLCCSAAASVTVVDGLESADPGSKCPICRRAGVFPNALRLNQLNILLRNSCPEYWEKRMQTERVERVRLAKEHWERQCRAFTSI</sequence>
<dbReference type="InterPro" id="IPR018957">
    <property type="entry name" value="Znf_C3HC4_RING-type"/>
</dbReference>
<evidence type="ECO:0000256" key="4">
    <source>
        <dbReference type="ARBA" id="ARBA00022679"/>
    </source>
</evidence>
<dbReference type="GO" id="GO:0004842">
    <property type="term" value="F:ubiquitin-protein transferase activity"/>
    <property type="evidence" value="ECO:0000318"/>
    <property type="project" value="GO_Central"/>
</dbReference>
<dbReference type="Proteomes" id="UP000019116">
    <property type="component" value="Chromosome 7A"/>
</dbReference>
<keyword evidence="7" id="KW-0833">Ubl conjugation pathway</keyword>
<reference evidence="12" key="1">
    <citation type="submission" date="2018-08" db="EMBL/GenBank/DDBJ databases">
        <authorList>
            <person name="Rossello M."/>
        </authorList>
    </citation>
    <scope>NUCLEOTIDE SEQUENCE [LARGE SCALE GENOMIC DNA]</scope>
    <source>
        <strain evidence="12">cv. Chinese Spring</strain>
    </source>
</reference>
<evidence type="ECO:0000256" key="7">
    <source>
        <dbReference type="ARBA" id="ARBA00022786"/>
    </source>
</evidence>
<reference evidence="12" key="2">
    <citation type="submission" date="2018-10" db="UniProtKB">
        <authorList>
            <consortium name="EnsemblPlants"/>
        </authorList>
    </citation>
    <scope>IDENTIFICATION</scope>
</reference>
<evidence type="ECO:0000313" key="13">
    <source>
        <dbReference type="Proteomes" id="UP000019116"/>
    </source>
</evidence>
<protein>
    <recommendedName>
        <fullName evidence="3">RING-type E3 ubiquitin transferase</fullName>
        <ecNumber evidence="3">2.3.2.27</ecNumber>
    </recommendedName>
</protein>
<dbReference type="SMART" id="SM00184">
    <property type="entry name" value="RING"/>
    <property type="match status" value="1"/>
</dbReference>
<keyword evidence="4" id="KW-0808">Transferase</keyword>
<dbReference type="GO" id="GO:0008270">
    <property type="term" value="F:zinc ion binding"/>
    <property type="evidence" value="ECO:0007669"/>
    <property type="project" value="UniProtKB-KW"/>
</dbReference>
<dbReference type="EnsemblPlants" id="TraesCS7A02G420500.1">
    <property type="protein sequence ID" value="TraesCS7A02G420500.1"/>
    <property type="gene ID" value="TraesCS7A02G420500"/>
</dbReference>
<feature type="domain" description="RING-type" evidence="10">
    <location>
        <begin position="220"/>
        <end position="269"/>
    </location>
</feature>
<evidence type="ECO:0000256" key="3">
    <source>
        <dbReference type="ARBA" id="ARBA00012483"/>
    </source>
</evidence>
<dbReference type="Gramene" id="TraesCS7A03G1019100.1">
    <property type="protein sequence ID" value="TraesCS7A03G1019100.1.CDS"/>
    <property type="gene ID" value="TraesCS7A03G1019100"/>
</dbReference>
<evidence type="ECO:0000256" key="8">
    <source>
        <dbReference type="ARBA" id="ARBA00022833"/>
    </source>
</evidence>
<proteinExistence type="predicted"/>
<comment type="catalytic activity">
    <reaction evidence="1">
        <text>S-ubiquitinyl-[E2 ubiquitin-conjugating enzyme]-L-cysteine + [acceptor protein]-L-lysine = [E2 ubiquitin-conjugating enzyme]-L-cysteine + N(6)-ubiquitinyl-[acceptor protein]-L-lysine.</text>
        <dbReference type="EC" id="2.3.2.27"/>
    </reaction>
</comment>
<organism evidence="12">
    <name type="scientific">Triticum aestivum</name>
    <name type="common">Wheat</name>
    <dbReference type="NCBI Taxonomy" id="4565"/>
    <lineage>
        <taxon>Eukaryota</taxon>
        <taxon>Viridiplantae</taxon>
        <taxon>Streptophyta</taxon>
        <taxon>Embryophyta</taxon>
        <taxon>Tracheophyta</taxon>
        <taxon>Spermatophyta</taxon>
        <taxon>Magnoliopsida</taxon>
        <taxon>Liliopsida</taxon>
        <taxon>Poales</taxon>
        <taxon>Poaceae</taxon>
        <taxon>BOP clade</taxon>
        <taxon>Pooideae</taxon>
        <taxon>Triticodae</taxon>
        <taxon>Triticeae</taxon>
        <taxon>Triticinae</taxon>
        <taxon>Triticum</taxon>
    </lineage>
</organism>
<dbReference type="STRING" id="4565.A0A3B6RP15"/>
<evidence type="ECO:0000256" key="1">
    <source>
        <dbReference type="ARBA" id="ARBA00000900"/>
    </source>
</evidence>
<dbReference type="PANTHER" id="PTHR46764">
    <property type="entry name" value="E3 UBIQUITIN-PROTEIN LIGASE BAH1"/>
    <property type="match status" value="1"/>
</dbReference>
<dbReference type="InterPro" id="IPR033326">
    <property type="entry name" value="BAH1"/>
</dbReference>
<dbReference type="Gramene" id="TraesCLE_scaffold_050255_01G000200.1">
    <property type="protein sequence ID" value="TraesCLE_scaffold_050255_01G000200.1"/>
    <property type="gene ID" value="TraesCLE_scaffold_050255_01G000200"/>
</dbReference>
<dbReference type="Gene3D" id="3.30.40.10">
    <property type="entry name" value="Zinc/RING finger domain, C3HC4 (zinc finger)"/>
    <property type="match status" value="1"/>
</dbReference>
<gene>
    <name evidence="12" type="primary">LOC123149144</name>
</gene>
<keyword evidence="6 9" id="KW-0863">Zinc-finger</keyword>
<evidence type="ECO:0000259" key="11">
    <source>
        <dbReference type="PROSITE" id="PS51382"/>
    </source>
</evidence>
<dbReference type="PANTHER" id="PTHR46764:SF1">
    <property type="entry name" value="E3 UBIQUITIN-PROTEIN LIGASE NLA"/>
    <property type="match status" value="1"/>
</dbReference>
<dbReference type="OMA" id="INLRWNN"/>
<dbReference type="GO" id="GO:0016567">
    <property type="term" value="P:protein ubiquitination"/>
    <property type="evidence" value="ECO:0007669"/>
    <property type="project" value="UniProtKB-UniPathway"/>
</dbReference>
<evidence type="ECO:0000256" key="9">
    <source>
        <dbReference type="PROSITE-ProRule" id="PRU00175"/>
    </source>
</evidence>
<dbReference type="PROSITE" id="PS51382">
    <property type="entry name" value="SPX"/>
    <property type="match status" value="1"/>
</dbReference>
<dbReference type="SUPFAM" id="SSF57850">
    <property type="entry name" value="RING/U-box"/>
    <property type="match status" value="1"/>
</dbReference>
<keyword evidence="8" id="KW-0862">Zinc</keyword>
<dbReference type="InterPro" id="IPR001841">
    <property type="entry name" value="Znf_RING"/>
</dbReference>
<keyword evidence="5" id="KW-0479">Metal-binding</keyword>
<evidence type="ECO:0000256" key="6">
    <source>
        <dbReference type="ARBA" id="ARBA00022771"/>
    </source>
</evidence>
<evidence type="ECO:0000256" key="2">
    <source>
        <dbReference type="ARBA" id="ARBA00004906"/>
    </source>
</evidence>
<dbReference type="InterPro" id="IPR013083">
    <property type="entry name" value="Znf_RING/FYVE/PHD"/>
</dbReference>
<accession>A0A3B6RP15</accession>
<dbReference type="SMR" id="A0A3B6RP15"/>
<dbReference type="Gramene" id="TraesCS7A02G420500.1">
    <property type="protein sequence ID" value="TraesCS7A02G420500.1"/>
    <property type="gene ID" value="TraesCS7A02G420500"/>
</dbReference>
<name>A0A3B6RP15_WHEAT</name>
<dbReference type="GO" id="GO:0061630">
    <property type="term" value="F:ubiquitin protein ligase activity"/>
    <property type="evidence" value="ECO:0007669"/>
    <property type="project" value="UniProtKB-EC"/>
</dbReference>
<feature type="domain" description="SPX" evidence="11">
    <location>
        <begin position="1"/>
        <end position="153"/>
    </location>
</feature>
<evidence type="ECO:0000256" key="5">
    <source>
        <dbReference type="ARBA" id="ARBA00022723"/>
    </source>
</evidence>
<evidence type="ECO:0000259" key="10">
    <source>
        <dbReference type="PROSITE" id="PS50089"/>
    </source>
</evidence>
<dbReference type="OrthoDB" id="6105938at2759"/>
<comment type="pathway">
    <text evidence="2">Protein modification; protein ubiquitination.</text>
</comment>
<dbReference type="UniPathway" id="UPA00143"/>
<dbReference type="PROSITE" id="PS50089">
    <property type="entry name" value="ZF_RING_2"/>
    <property type="match status" value="1"/>
</dbReference>
<keyword evidence="13" id="KW-1185">Reference proteome</keyword>
<dbReference type="Pfam" id="PF00097">
    <property type="entry name" value="zf-C3HC4"/>
    <property type="match status" value="1"/>
</dbReference>
<dbReference type="InterPro" id="IPR004331">
    <property type="entry name" value="SPX_dom"/>
</dbReference>